<comment type="subcellular location">
    <subcellularLocation>
        <location evidence="1 8">Cell membrane</location>
        <topology evidence="1 8">Multi-pass membrane protein</topology>
    </subcellularLocation>
</comment>
<feature type="transmembrane region" description="Helical" evidence="8">
    <location>
        <begin position="12"/>
        <end position="30"/>
    </location>
</feature>
<reference evidence="10 11" key="1">
    <citation type="journal article" date="2018" name="Plant Biotechnol. Rep.">
        <title>Diversity and antifungal activity of endophytic bacteria associated with Panax ginseng seedlings.</title>
        <authorList>
            <person name="Park J.M."/>
            <person name="Hong C.E."/>
            <person name="Jo S.H."/>
        </authorList>
    </citation>
    <scope>NUCLEOTIDE SEQUENCE [LARGE SCALE GENOMIC DNA]</scope>
    <source>
        <strain evidence="10 11">PgKB38</strain>
    </source>
</reference>
<feature type="transmembrane region" description="Helical" evidence="8">
    <location>
        <begin position="141"/>
        <end position="167"/>
    </location>
</feature>
<evidence type="ECO:0000256" key="1">
    <source>
        <dbReference type="ARBA" id="ARBA00004651"/>
    </source>
</evidence>
<dbReference type="SUPFAM" id="SSF161098">
    <property type="entry name" value="MetI-like"/>
    <property type="match status" value="1"/>
</dbReference>
<dbReference type="Pfam" id="PF00528">
    <property type="entry name" value="BPD_transp_1"/>
    <property type="match status" value="1"/>
</dbReference>
<feature type="domain" description="ABC transmembrane type-1" evidence="9">
    <location>
        <begin position="101"/>
        <end position="302"/>
    </location>
</feature>
<dbReference type="GO" id="GO:0055085">
    <property type="term" value="P:transmembrane transport"/>
    <property type="evidence" value="ECO:0007669"/>
    <property type="project" value="InterPro"/>
</dbReference>
<protein>
    <submittedName>
        <fullName evidence="10">Nickel transport system permease protein NikB</fullName>
    </submittedName>
</protein>
<keyword evidence="3" id="KW-1003">Cell membrane</keyword>
<dbReference type="EMBL" id="VTFH01000001">
    <property type="protein sequence ID" value="KAA8562668.1"/>
    <property type="molecule type" value="Genomic_DNA"/>
</dbReference>
<dbReference type="AlphaFoldDB" id="A0A5M9J0W0"/>
<dbReference type="InterPro" id="IPR000515">
    <property type="entry name" value="MetI-like"/>
</dbReference>
<dbReference type="GO" id="GO:0005886">
    <property type="term" value="C:plasma membrane"/>
    <property type="evidence" value="ECO:0007669"/>
    <property type="project" value="UniProtKB-SubCell"/>
</dbReference>
<comment type="caution">
    <text evidence="10">The sequence shown here is derived from an EMBL/GenBank/DDBJ whole genome shotgun (WGS) entry which is preliminary data.</text>
</comment>
<dbReference type="CDD" id="cd06261">
    <property type="entry name" value="TM_PBP2"/>
    <property type="match status" value="1"/>
</dbReference>
<dbReference type="Gene3D" id="1.10.3720.10">
    <property type="entry name" value="MetI-like"/>
    <property type="match status" value="1"/>
</dbReference>
<sequence>MSRYLIGRVGQALLVLWGAYSITYFILYLLPGDTLSIMLSASGMEADTLSVEDLAKARAYYGLDQGVFEQYFNLLLGALHGDFGQSLSLNRPVAELLAERLPQTLSLAGLAIVLSLLGGVGLAYLTAYLRWRPLKIALTRLPSLGFSVPVFWMGLLLIQVFAFGLGWFPATGSRGVESLVLPAITLAIPSAAVYAQVLQRSFQGVWQEPYIVTAYAKGLSRGQVQARHGFRNAALPILTLIGLQVGNTVSGAVLVETIFARSGIGRLAQEAVLRQDIPVVLAIVAVSAAAFVLVNLLVDLLYPWLDPRISHTPKVS</sequence>
<evidence type="ECO:0000256" key="2">
    <source>
        <dbReference type="ARBA" id="ARBA00022448"/>
    </source>
</evidence>
<evidence type="ECO:0000313" key="11">
    <source>
        <dbReference type="Proteomes" id="UP000323425"/>
    </source>
</evidence>
<gene>
    <name evidence="10" type="primary">nikB</name>
    <name evidence="10" type="ORF">FX985_02734</name>
</gene>
<evidence type="ECO:0000313" key="10">
    <source>
        <dbReference type="EMBL" id="KAA8562668.1"/>
    </source>
</evidence>
<keyword evidence="6 8" id="KW-0472">Membrane</keyword>
<dbReference type="InterPro" id="IPR045621">
    <property type="entry name" value="BPD_transp_1_N"/>
</dbReference>
<keyword evidence="2 8" id="KW-0813">Transport</keyword>
<dbReference type="Pfam" id="PF19300">
    <property type="entry name" value="BPD_transp_1_N"/>
    <property type="match status" value="1"/>
</dbReference>
<evidence type="ECO:0000256" key="7">
    <source>
        <dbReference type="ARBA" id="ARBA00024202"/>
    </source>
</evidence>
<evidence type="ECO:0000256" key="8">
    <source>
        <dbReference type="RuleBase" id="RU363032"/>
    </source>
</evidence>
<organism evidence="10 11">
    <name type="scientific">Pseudomonas extremaustralis</name>
    <dbReference type="NCBI Taxonomy" id="359110"/>
    <lineage>
        <taxon>Bacteria</taxon>
        <taxon>Pseudomonadati</taxon>
        <taxon>Pseudomonadota</taxon>
        <taxon>Gammaproteobacteria</taxon>
        <taxon>Pseudomonadales</taxon>
        <taxon>Pseudomonadaceae</taxon>
        <taxon>Pseudomonas</taxon>
    </lineage>
</organism>
<feature type="transmembrane region" description="Helical" evidence="8">
    <location>
        <begin position="105"/>
        <end position="129"/>
    </location>
</feature>
<dbReference type="Proteomes" id="UP000323425">
    <property type="component" value="Unassembled WGS sequence"/>
</dbReference>
<feature type="transmembrane region" description="Helical" evidence="8">
    <location>
        <begin position="279"/>
        <end position="298"/>
    </location>
</feature>
<accession>A0A5M9J0W0</accession>
<evidence type="ECO:0000256" key="4">
    <source>
        <dbReference type="ARBA" id="ARBA00022692"/>
    </source>
</evidence>
<dbReference type="PROSITE" id="PS50928">
    <property type="entry name" value="ABC_TM1"/>
    <property type="match status" value="1"/>
</dbReference>
<evidence type="ECO:0000256" key="5">
    <source>
        <dbReference type="ARBA" id="ARBA00022989"/>
    </source>
</evidence>
<name>A0A5M9J0W0_9PSED</name>
<comment type="similarity">
    <text evidence="7">Belongs to the binding-protein-dependent transport system permease family. OppBC subfamily.</text>
</comment>
<dbReference type="RefSeq" id="WP_150294171.1">
    <property type="nucleotide sequence ID" value="NZ_VTFH01000001.1"/>
</dbReference>
<evidence type="ECO:0000256" key="6">
    <source>
        <dbReference type="ARBA" id="ARBA00023136"/>
    </source>
</evidence>
<keyword evidence="5 8" id="KW-1133">Transmembrane helix</keyword>
<dbReference type="InterPro" id="IPR035906">
    <property type="entry name" value="MetI-like_sf"/>
</dbReference>
<keyword evidence="4 8" id="KW-0812">Transmembrane</keyword>
<evidence type="ECO:0000256" key="3">
    <source>
        <dbReference type="ARBA" id="ARBA00022475"/>
    </source>
</evidence>
<dbReference type="PANTHER" id="PTHR43163">
    <property type="entry name" value="DIPEPTIDE TRANSPORT SYSTEM PERMEASE PROTEIN DPPB-RELATED"/>
    <property type="match status" value="1"/>
</dbReference>
<evidence type="ECO:0000259" key="9">
    <source>
        <dbReference type="PROSITE" id="PS50928"/>
    </source>
</evidence>
<dbReference type="PANTHER" id="PTHR43163:SF6">
    <property type="entry name" value="DIPEPTIDE TRANSPORT SYSTEM PERMEASE PROTEIN DPPB-RELATED"/>
    <property type="match status" value="1"/>
</dbReference>
<proteinExistence type="inferred from homology"/>